<keyword evidence="1" id="KW-0539">Nucleus</keyword>
<evidence type="ECO:0000256" key="1">
    <source>
        <dbReference type="ARBA" id="ARBA00023242"/>
    </source>
</evidence>
<dbReference type="InterPro" id="IPR036864">
    <property type="entry name" value="Zn2-C6_fun-type_DNA-bd_sf"/>
</dbReference>
<dbReference type="AlphaFoldDB" id="A0A9P9DVQ7"/>
<feature type="domain" description="Zn(2)-C6 fungal-type" evidence="2">
    <location>
        <begin position="10"/>
        <end position="38"/>
    </location>
</feature>
<reference evidence="3" key="1">
    <citation type="journal article" date="2021" name="Nat. Commun.">
        <title>Genetic determinants of endophytism in the Arabidopsis root mycobiome.</title>
        <authorList>
            <person name="Mesny F."/>
            <person name="Miyauchi S."/>
            <person name="Thiergart T."/>
            <person name="Pickel B."/>
            <person name="Atanasova L."/>
            <person name="Karlsson M."/>
            <person name="Huettel B."/>
            <person name="Barry K.W."/>
            <person name="Haridas S."/>
            <person name="Chen C."/>
            <person name="Bauer D."/>
            <person name="Andreopoulos W."/>
            <person name="Pangilinan J."/>
            <person name="LaButti K."/>
            <person name="Riley R."/>
            <person name="Lipzen A."/>
            <person name="Clum A."/>
            <person name="Drula E."/>
            <person name="Henrissat B."/>
            <person name="Kohler A."/>
            <person name="Grigoriev I.V."/>
            <person name="Martin F.M."/>
            <person name="Hacquard S."/>
        </authorList>
    </citation>
    <scope>NUCLEOTIDE SEQUENCE</scope>
    <source>
        <strain evidence="3">MPI-CAGE-AT-0147</strain>
    </source>
</reference>
<evidence type="ECO:0000259" key="2">
    <source>
        <dbReference type="PROSITE" id="PS50048"/>
    </source>
</evidence>
<dbReference type="OrthoDB" id="4491390at2759"/>
<keyword evidence="4" id="KW-1185">Reference proteome</keyword>
<dbReference type="InterPro" id="IPR053175">
    <property type="entry name" value="DHMBA_Reg_Transcription_Factor"/>
</dbReference>
<dbReference type="GO" id="GO:0008270">
    <property type="term" value="F:zinc ion binding"/>
    <property type="evidence" value="ECO:0007669"/>
    <property type="project" value="InterPro"/>
</dbReference>
<evidence type="ECO:0000313" key="4">
    <source>
        <dbReference type="Proteomes" id="UP000738349"/>
    </source>
</evidence>
<dbReference type="InterPro" id="IPR001138">
    <property type="entry name" value="Zn2Cys6_DnaBD"/>
</dbReference>
<name>A0A9P9DVQ7_9HYPO</name>
<dbReference type="PROSITE" id="PS00463">
    <property type="entry name" value="ZN2_CY6_FUNGAL_1"/>
    <property type="match status" value="1"/>
</dbReference>
<dbReference type="Proteomes" id="UP000738349">
    <property type="component" value="Unassembled WGS sequence"/>
</dbReference>
<evidence type="ECO:0000313" key="3">
    <source>
        <dbReference type="EMBL" id="KAH7127410.1"/>
    </source>
</evidence>
<dbReference type="Pfam" id="PF11951">
    <property type="entry name" value="Fungal_trans_2"/>
    <property type="match status" value="1"/>
</dbReference>
<dbReference type="SUPFAM" id="SSF57701">
    <property type="entry name" value="Zn2/Cys6 DNA-binding domain"/>
    <property type="match status" value="1"/>
</dbReference>
<dbReference type="EMBL" id="JAGMUV010000019">
    <property type="protein sequence ID" value="KAH7127410.1"/>
    <property type="molecule type" value="Genomic_DNA"/>
</dbReference>
<dbReference type="Gene3D" id="4.10.240.10">
    <property type="entry name" value="Zn(2)-C6 fungal-type DNA-binding domain"/>
    <property type="match status" value="1"/>
</dbReference>
<accession>A0A9P9DVQ7</accession>
<dbReference type="PROSITE" id="PS50048">
    <property type="entry name" value="ZN2_CY6_FUNGAL_2"/>
    <property type="match status" value="1"/>
</dbReference>
<sequence>MFFPGTLSSGCSRCRKRRIKCDGKRPGCRRCEIYQTTCPGYDQSLVVPFHAEQRSSFFQGPAVGTSSQPQPAPTDLLALTRDRVRRMSVSVNPNPTRQPQPSFEDESIAFFLQEHCIQPEPGPLRGHLEFLQEMYQSSNHDTCLRQATLATAYMSLSRHYKSSQLYFTARAHYGLALRAVNRDLTASSKTLKDETLVSIMFLGMMEDIDCEGSGAKAVHMLGISRLYEFIGYRLLNSVHKSSLDAWIFTELQIPSLNASKDLDCLAIPDTNLETSNPTIHMALIVTRIGQFYRLAKRLTSPEVLKGQAQRRSQLLSAIQQAMDIQSELIKIAGALPSQWKRQETEDKRQANAESPPLASGWIACLGCGFNAHLILFFSRFLSCCRTLVQLDYRTKKLTPETHLAETSMPLAEAQLRRLTATVCATMPYLMGEVNEQGTSIAVPQQKAVIMYRLIWPLAIVIGSPHSTSQQIENCQTRLNWIRDRYGIKLASVAPDLVKELMP</sequence>
<dbReference type="CDD" id="cd00067">
    <property type="entry name" value="GAL4"/>
    <property type="match status" value="1"/>
</dbReference>
<dbReference type="SMART" id="SM00066">
    <property type="entry name" value="GAL4"/>
    <property type="match status" value="1"/>
</dbReference>
<organism evidence="3 4">
    <name type="scientific">Dactylonectria macrodidyma</name>
    <dbReference type="NCBI Taxonomy" id="307937"/>
    <lineage>
        <taxon>Eukaryota</taxon>
        <taxon>Fungi</taxon>
        <taxon>Dikarya</taxon>
        <taxon>Ascomycota</taxon>
        <taxon>Pezizomycotina</taxon>
        <taxon>Sordariomycetes</taxon>
        <taxon>Hypocreomycetidae</taxon>
        <taxon>Hypocreales</taxon>
        <taxon>Nectriaceae</taxon>
        <taxon>Dactylonectria</taxon>
    </lineage>
</organism>
<comment type="caution">
    <text evidence="3">The sequence shown here is derived from an EMBL/GenBank/DDBJ whole genome shotgun (WGS) entry which is preliminary data.</text>
</comment>
<dbReference type="InterPro" id="IPR021858">
    <property type="entry name" value="Fun_TF"/>
</dbReference>
<dbReference type="PANTHER" id="PTHR38791">
    <property type="entry name" value="ZN(II)2CYS6 TRANSCRIPTION FACTOR (EUROFUNG)-RELATED-RELATED"/>
    <property type="match status" value="1"/>
</dbReference>
<proteinExistence type="predicted"/>
<dbReference type="Pfam" id="PF00172">
    <property type="entry name" value="Zn_clus"/>
    <property type="match status" value="1"/>
</dbReference>
<protein>
    <recommendedName>
        <fullName evidence="2">Zn(2)-C6 fungal-type domain-containing protein</fullName>
    </recommendedName>
</protein>
<gene>
    <name evidence="3" type="ORF">EDB81DRAFT_809170</name>
</gene>
<dbReference type="GO" id="GO:0000981">
    <property type="term" value="F:DNA-binding transcription factor activity, RNA polymerase II-specific"/>
    <property type="evidence" value="ECO:0007669"/>
    <property type="project" value="InterPro"/>
</dbReference>